<evidence type="ECO:0000259" key="7">
    <source>
        <dbReference type="Pfam" id="PF02558"/>
    </source>
</evidence>
<dbReference type="Gene3D" id="3.40.50.720">
    <property type="entry name" value="NAD(P)-binding Rossmann-like Domain"/>
    <property type="match status" value="1"/>
</dbReference>
<evidence type="ECO:0000313" key="10">
    <source>
        <dbReference type="Proteomes" id="UP000247233"/>
    </source>
</evidence>
<name>A0A317WEC2_9EURO</name>
<dbReference type="InterPro" id="IPR013752">
    <property type="entry name" value="KPA_reductase"/>
</dbReference>
<dbReference type="RefSeq" id="XP_025400116.1">
    <property type="nucleotide sequence ID" value="XM_025544732.1"/>
</dbReference>
<accession>A0A317WEC2</accession>
<organism evidence="9 10">
    <name type="scientific">Aspergillus heteromorphus CBS 117.55</name>
    <dbReference type="NCBI Taxonomy" id="1448321"/>
    <lineage>
        <taxon>Eukaryota</taxon>
        <taxon>Fungi</taxon>
        <taxon>Dikarya</taxon>
        <taxon>Ascomycota</taxon>
        <taxon>Pezizomycotina</taxon>
        <taxon>Eurotiomycetes</taxon>
        <taxon>Eurotiomycetidae</taxon>
        <taxon>Eurotiales</taxon>
        <taxon>Aspergillaceae</taxon>
        <taxon>Aspergillus</taxon>
        <taxon>Aspergillus subgen. Circumdati</taxon>
    </lineage>
</organism>
<sequence>MNAHGIHVIGLGSIGTVVAHSLRCIPTPPPVTLLLHREAIYQQFLARGQRLHLQVGEGGSSVGSAGYDVDFVGDANNSHRRSAAAPIRSLIVAVKACATVSALRPIQHRLGRQSTICLFQNGLGQIEALNKHLFPDPLTRPTYMFGIMRHSAYIKSPLDAVLAGRHGSGAIGVVGDQVSAEASPHCRDLIDRLVAAPIIRCTEMPWIELRQAQLLKLSTNCMVNPLTALLGVHNGAMLENAELRRMQRPLLGEISSVFCQLPELQGLPDVQARMSVAALEEQLISNIQKTAGNSSSMCEDVRAGRATEIEFINGWVVRQGQEMGIACPINRCLVQLILARSRLQ</sequence>
<dbReference type="GO" id="GO:0050661">
    <property type="term" value="F:NADP binding"/>
    <property type="evidence" value="ECO:0007669"/>
    <property type="project" value="TreeGrafter"/>
</dbReference>
<dbReference type="PANTHER" id="PTHR43765">
    <property type="entry name" value="2-DEHYDROPANTOATE 2-REDUCTASE-RELATED"/>
    <property type="match status" value="1"/>
</dbReference>
<dbReference type="InterPro" id="IPR003710">
    <property type="entry name" value="ApbA"/>
</dbReference>
<dbReference type="Pfam" id="PF08546">
    <property type="entry name" value="ApbA_C"/>
    <property type="match status" value="1"/>
</dbReference>
<reference evidence="9 10" key="1">
    <citation type="submission" date="2016-12" db="EMBL/GenBank/DDBJ databases">
        <title>The genomes of Aspergillus section Nigri reveals drivers in fungal speciation.</title>
        <authorList>
            <consortium name="DOE Joint Genome Institute"/>
            <person name="Vesth T.C."/>
            <person name="Nybo J."/>
            <person name="Theobald S."/>
            <person name="Brandl J."/>
            <person name="Frisvad J.C."/>
            <person name="Nielsen K.F."/>
            <person name="Lyhne E.K."/>
            <person name="Kogle M.E."/>
            <person name="Kuo A."/>
            <person name="Riley R."/>
            <person name="Clum A."/>
            <person name="Nolan M."/>
            <person name="Lipzen A."/>
            <person name="Salamov A."/>
            <person name="Henrissat B."/>
            <person name="Wiebenga A."/>
            <person name="De Vries R.P."/>
            <person name="Grigoriev I.V."/>
            <person name="Mortensen U.H."/>
            <person name="Andersen M.R."/>
            <person name="Baker S.E."/>
        </authorList>
    </citation>
    <scope>NUCLEOTIDE SEQUENCE [LARGE SCALE GENOMIC DNA]</scope>
    <source>
        <strain evidence="9 10">CBS 117.55</strain>
    </source>
</reference>
<dbReference type="NCBIfam" id="TIGR00745">
    <property type="entry name" value="apbA_panE"/>
    <property type="match status" value="1"/>
</dbReference>
<dbReference type="InterPro" id="IPR013328">
    <property type="entry name" value="6PGD_dom2"/>
</dbReference>
<gene>
    <name evidence="9" type="ORF">BO70DRAFT_370360</name>
</gene>
<keyword evidence="10" id="KW-1185">Reference proteome</keyword>
<dbReference type="GO" id="GO:0015940">
    <property type="term" value="P:pantothenate biosynthetic process"/>
    <property type="evidence" value="ECO:0007669"/>
    <property type="project" value="InterPro"/>
</dbReference>
<comment type="function">
    <text evidence="6">Catalyzes the NADPH-dependent reduction of ketopantoate into pantoic acid.</text>
</comment>
<dbReference type="Proteomes" id="UP000247233">
    <property type="component" value="Unassembled WGS sequence"/>
</dbReference>
<dbReference type="InterPro" id="IPR050838">
    <property type="entry name" value="Ketopantoate_reductase"/>
</dbReference>
<comment type="catalytic activity">
    <reaction evidence="6">
        <text>(R)-pantoate + NADP(+) = 2-dehydropantoate + NADPH + H(+)</text>
        <dbReference type="Rhea" id="RHEA:16233"/>
        <dbReference type="ChEBI" id="CHEBI:11561"/>
        <dbReference type="ChEBI" id="CHEBI:15378"/>
        <dbReference type="ChEBI" id="CHEBI:15980"/>
        <dbReference type="ChEBI" id="CHEBI:57783"/>
        <dbReference type="ChEBI" id="CHEBI:58349"/>
        <dbReference type="EC" id="1.1.1.169"/>
    </reaction>
</comment>
<proteinExistence type="inferred from homology"/>
<keyword evidence="4 6" id="KW-0560">Oxidoreductase</keyword>
<comment type="caution">
    <text evidence="9">The sequence shown here is derived from an EMBL/GenBank/DDBJ whole genome shotgun (WGS) entry which is preliminary data.</text>
</comment>
<evidence type="ECO:0000256" key="4">
    <source>
        <dbReference type="ARBA" id="ARBA00023002"/>
    </source>
</evidence>
<dbReference type="SUPFAM" id="SSF51735">
    <property type="entry name" value="NAD(P)-binding Rossmann-fold domains"/>
    <property type="match status" value="1"/>
</dbReference>
<dbReference type="InterPro" id="IPR013332">
    <property type="entry name" value="KPR_N"/>
</dbReference>
<protein>
    <recommendedName>
        <fullName evidence="2 6">2-dehydropantoate 2-reductase</fullName>
        <ecNumber evidence="2 6">1.1.1.169</ecNumber>
    </recommendedName>
    <alternativeName>
        <fullName evidence="5 6">Ketopantoate reductase</fullName>
    </alternativeName>
</protein>
<dbReference type="Gene3D" id="1.10.1040.10">
    <property type="entry name" value="N-(1-d-carboxylethyl)-l-norvaline Dehydrogenase, domain 2"/>
    <property type="match status" value="1"/>
</dbReference>
<dbReference type="GO" id="GO:0005739">
    <property type="term" value="C:mitochondrion"/>
    <property type="evidence" value="ECO:0007669"/>
    <property type="project" value="TreeGrafter"/>
</dbReference>
<dbReference type="PANTHER" id="PTHR43765:SF2">
    <property type="entry name" value="2-DEHYDROPANTOATE 2-REDUCTASE"/>
    <property type="match status" value="1"/>
</dbReference>
<dbReference type="EMBL" id="MSFL01000009">
    <property type="protein sequence ID" value="PWY84774.1"/>
    <property type="molecule type" value="Genomic_DNA"/>
</dbReference>
<dbReference type="Pfam" id="PF02558">
    <property type="entry name" value="ApbA"/>
    <property type="match status" value="1"/>
</dbReference>
<dbReference type="GeneID" id="37066969"/>
<dbReference type="InterPro" id="IPR036291">
    <property type="entry name" value="NAD(P)-bd_dom_sf"/>
</dbReference>
<dbReference type="VEuPathDB" id="FungiDB:BO70DRAFT_370360"/>
<evidence type="ECO:0000256" key="6">
    <source>
        <dbReference type="RuleBase" id="RU362068"/>
    </source>
</evidence>
<dbReference type="InterPro" id="IPR008927">
    <property type="entry name" value="6-PGluconate_DH-like_C_sf"/>
</dbReference>
<comment type="similarity">
    <text evidence="1 6">Belongs to the ketopantoate reductase family.</text>
</comment>
<feature type="domain" description="Ketopantoate reductase N-terminal" evidence="7">
    <location>
        <begin position="6"/>
        <end position="172"/>
    </location>
</feature>
<evidence type="ECO:0000256" key="5">
    <source>
        <dbReference type="ARBA" id="ARBA00032024"/>
    </source>
</evidence>
<keyword evidence="3 6" id="KW-0521">NADP</keyword>
<evidence type="ECO:0000313" key="9">
    <source>
        <dbReference type="EMBL" id="PWY84774.1"/>
    </source>
</evidence>
<dbReference type="STRING" id="1448321.A0A317WEC2"/>
<feature type="domain" description="Ketopantoate reductase C-terminal" evidence="8">
    <location>
        <begin position="209"/>
        <end position="339"/>
    </location>
</feature>
<evidence type="ECO:0000256" key="3">
    <source>
        <dbReference type="ARBA" id="ARBA00022857"/>
    </source>
</evidence>
<evidence type="ECO:0000256" key="2">
    <source>
        <dbReference type="ARBA" id="ARBA00013014"/>
    </source>
</evidence>
<dbReference type="OrthoDB" id="73846at2759"/>
<evidence type="ECO:0000259" key="8">
    <source>
        <dbReference type="Pfam" id="PF08546"/>
    </source>
</evidence>
<dbReference type="SUPFAM" id="SSF48179">
    <property type="entry name" value="6-phosphogluconate dehydrogenase C-terminal domain-like"/>
    <property type="match status" value="1"/>
</dbReference>
<dbReference type="EC" id="1.1.1.169" evidence="2 6"/>
<evidence type="ECO:0000256" key="1">
    <source>
        <dbReference type="ARBA" id="ARBA00007870"/>
    </source>
</evidence>
<dbReference type="GO" id="GO:0008677">
    <property type="term" value="F:2-dehydropantoate 2-reductase activity"/>
    <property type="evidence" value="ECO:0007669"/>
    <property type="project" value="UniProtKB-EC"/>
</dbReference>
<dbReference type="AlphaFoldDB" id="A0A317WEC2"/>